<dbReference type="AlphaFoldDB" id="A0AA40FD64"/>
<evidence type="ECO:0000313" key="3">
    <source>
        <dbReference type="Proteomes" id="UP001177670"/>
    </source>
</evidence>
<organism evidence="2 3">
    <name type="scientific">Melipona bicolor</name>
    <dbReference type="NCBI Taxonomy" id="60889"/>
    <lineage>
        <taxon>Eukaryota</taxon>
        <taxon>Metazoa</taxon>
        <taxon>Ecdysozoa</taxon>
        <taxon>Arthropoda</taxon>
        <taxon>Hexapoda</taxon>
        <taxon>Insecta</taxon>
        <taxon>Pterygota</taxon>
        <taxon>Neoptera</taxon>
        <taxon>Endopterygota</taxon>
        <taxon>Hymenoptera</taxon>
        <taxon>Apocrita</taxon>
        <taxon>Aculeata</taxon>
        <taxon>Apoidea</taxon>
        <taxon>Anthophila</taxon>
        <taxon>Apidae</taxon>
        <taxon>Melipona</taxon>
    </lineage>
</organism>
<comment type="caution">
    <text evidence="2">The sequence shown here is derived from an EMBL/GenBank/DDBJ whole genome shotgun (WGS) entry which is preliminary data.</text>
</comment>
<proteinExistence type="predicted"/>
<evidence type="ECO:0000256" key="1">
    <source>
        <dbReference type="SAM" id="MobiDB-lite"/>
    </source>
</evidence>
<dbReference type="EMBL" id="JAHYIQ010000061">
    <property type="protein sequence ID" value="KAK1116833.1"/>
    <property type="molecule type" value="Genomic_DNA"/>
</dbReference>
<feature type="compositionally biased region" description="Low complexity" evidence="1">
    <location>
        <begin position="8"/>
        <end position="51"/>
    </location>
</feature>
<dbReference type="Proteomes" id="UP001177670">
    <property type="component" value="Unassembled WGS sequence"/>
</dbReference>
<protein>
    <submittedName>
        <fullName evidence="2">Uncharacterized protein</fullName>
    </submittedName>
</protein>
<feature type="region of interest" description="Disordered" evidence="1">
    <location>
        <begin position="79"/>
        <end position="103"/>
    </location>
</feature>
<name>A0AA40FD64_9HYME</name>
<reference evidence="2" key="1">
    <citation type="submission" date="2021-10" db="EMBL/GenBank/DDBJ databases">
        <title>Melipona bicolor Genome sequencing and assembly.</title>
        <authorList>
            <person name="Araujo N.S."/>
            <person name="Arias M.C."/>
        </authorList>
    </citation>
    <scope>NUCLEOTIDE SEQUENCE</scope>
    <source>
        <strain evidence="2">USP_2M_L1-L4_2017</strain>
        <tissue evidence="2">Whole body</tissue>
    </source>
</reference>
<accession>A0AA40FD64</accession>
<feature type="region of interest" description="Disordered" evidence="1">
    <location>
        <begin position="1"/>
        <end position="53"/>
    </location>
</feature>
<evidence type="ECO:0000313" key="2">
    <source>
        <dbReference type="EMBL" id="KAK1116833.1"/>
    </source>
</evidence>
<feature type="compositionally biased region" description="Basic and acidic residues" evidence="1">
    <location>
        <begin position="86"/>
        <end position="97"/>
    </location>
</feature>
<sequence>METRLRVPSSSTSSSSSLSSSSSSSLSSSSSSSSLSSSPSPSSLSSSWSLPEYDEKRSISRMVVAGSLGRRRRFSQFGPILIGRRRYTEKGPGEESHSGTAGDLAVIVQDEVLHKVDSPHEKTRNKKEEE</sequence>
<gene>
    <name evidence="2" type="ORF">K0M31_017997</name>
</gene>
<keyword evidence="3" id="KW-1185">Reference proteome</keyword>